<dbReference type="EMBL" id="JADGJH010005983">
    <property type="protein sequence ID" value="KAJ3078562.1"/>
    <property type="molecule type" value="Genomic_DNA"/>
</dbReference>
<dbReference type="PANTHER" id="PTHR45672">
    <property type="entry name" value="PROTEIN DISULFIDE-ISOMERASE C17H9.14C-RELATED"/>
    <property type="match status" value="1"/>
</dbReference>
<evidence type="ECO:0000256" key="1">
    <source>
        <dbReference type="ARBA" id="ARBA00006347"/>
    </source>
</evidence>
<protein>
    <recommendedName>
        <fullName evidence="4">Thioredoxin domain-containing protein</fullName>
    </recommendedName>
</protein>
<dbReference type="GO" id="GO:0006457">
    <property type="term" value="P:protein folding"/>
    <property type="evidence" value="ECO:0007669"/>
    <property type="project" value="TreeGrafter"/>
</dbReference>
<evidence type="ECO:0000259" key="4">
    <source>
        <dbReference type="Pfam" id="PF00085"/>
    </source>
</evidence>
<dbReference type="Pfam" id="PF00085">
    <property type="entry name" value="Thioredoxin"/>
    <property type="match status" value="1"/>
</dbReference>
<dbReference type="Proteomes" id="UP001211907">
    <property type="component" value="Unassembled WGS sequence"/>
</dbReference>
<dbReference type="Gene3D" id="3.40.30.10">
    <property type="entry name" value="Glutaredoxin"/>
    <property type="match status" value="1"/>
</dbReference>
<dbReference type="AlphaFoldDB" id="A0AAD5SNT5"/>
<dbReference type="PANTHER" id="PTHR45672:SF3">
    <property type="entry name" value="THIOREDOXIN DOMAIN-CONTAINING PROTEIN 5"/>
    <property type="match status" value="1"/>
</dbReference>
<accession>A0AAD5SNT5</accession>
<feature type="chain" id="PRO_5042067857" description="Thioredoxin domain-containing protein" evidence="3">
    <location>
        <begin position="21"/>
        <end position="232"/>
    </location>
</feature>
<comment type="caution">
    <text evidence="5">The sequence shown here is derived from an EMBL/GenBank/DDBJ whole genome shotgun (WGS) entry which is preliminary data.</text>
</comment>
<dbReference type="InterPro" id="IPR013766">
    <property type="entry name" value="Thioredoxin_domain"/>
</dbReference>
<feature type="signal peptide" evidence="3">
    <location>
        <begin position="1"/>
        <end position="20"/>
    </location>
</feature>
<comment type="similarity">
    <text evidence="1">Belongs to the protein disulfide isomerase family.</text>
</comment>
<feature type="domain" description="Thioredoxin" evidence="4">
    <location>
        <begin position="44"/>
        <end position="150"/>
    </location>
</feature>
<evidence type="ECO:0000256" key="3">
    <source>
        <dbReference type="SAM" id="SignalP"/>
    </source>
</evidence>
<evidence type="ECO:0000313" key="5">
    <source>
        <dbReference type="EMBL" id="KAJ3078562.1"/>
    </source>
</evidence>
<proteinExistence type="inferred from homology"/>
<evidence type="ECO:0000313" key="6">
    <source>
        <dbReference type="Proteomes" id="UP001211907"/>
    </source>
</evidence>
<evidence type="ECO:0000256" key="2">
    <source>
        <dbReference type="ARBA" id="ARBA00022729"/>
    </source>
</evidence>
<dbReference type="GO" id="GO:0005783">
    <property type="term" value="C:endoplasmic reticulum"/>
    <property type="evidence" value="ECO:0007669"/>
    <property type="project" value="TreeGrafter"/>
</dbReference>
<reference evidence="5" key="1">
    <citation type="submission" date="2020-05" db="EMBL/GenBank/DDBJ databases">
        <title>Phylogenomic resolution of chytrid fungi.</title>
        <authorList>
            <person name="Stajich J.E."/>
            <person name="Amses K."/>
            <person name="Simmons R."/>
            <person name="Seto K."/>
            <person name="Myers J."/>
            <person name="Bonds A."/>
            <person name="Quandt C.A."/>
            <person name="Barry K."/>
            <person name="Liu P."/>
            <person name="Grigoriev I."/>
            <person name="Longcore J.E."/>
            <person name="James T.Y."/>
        </authorList>
    </citation>
    <scope>NUCLEOTIDE SEQUENCE</scope>
    <source>
        <strain evidence="5">JEL0513</strain>
    </source>
</reference>
<name>A0AAD5SNT5_9FUNG</name>
<dbReference type="InterPro" id="IPR036249">
    <property type="entry name" value="Thioredoxin-like_sf"/>
</dbReference>
<dbReference type="InterPro" id="IPR051063">
    <property type="entry name" value="PDI"/>
</dbReference>
<sequence>MKVQISIRLLAVILFAVTTAAKLTAEEKKILREAADEADKHIRQITPVDFASFVQSGYYLIFFGAVWCKVTQRFTPKWLDVQDAFDQKAWNKVPDFGIAKVQCAFDNEQWCVESQNLHEGYPAIMLYHDGVFVEEYTHNNEKDPIMRYLEHVYELVKAKHSTNNVHQDIIDEVEQAKEQGPARKPVHHALGSIAHLDDDMLDIDAVDEDEYQKELVSQIVQYNVSSILSDLA</sequence>
<dbReference type="SUPFAM" id="SSF52833">
    <property type="entry name" value="Thioredoxin-like"/>
    <property type="match status" value="1"/>
</dbReference>
<keyword evidence="2 3" id="KW-0732">Signal</keyword>
<gene>
    <name evidence="5" type="ORF">HK100_010674</name>
</gene>
<keyword evidence="6" id="KW-1185">Reference proteome</keyword>
<dbReference type="GO" id="GO:0003756">
    <property type="term" value="F:protein disulfide isomerase activity"/>
    <property type="evidence" value="ECO:0007669"/>
    <property type="project" value="TreeGrafter"/>
</dbReference>
<organism evidence="5 6">
    <name type="scientific">Physocladia obscura</name>
    <dbReference type="NCBI Taxonomy" id="109957"/>
    <lineage>
        <taxon>Eukaryota</taxon>
        <taxon>Fungi</taxon>
        <taxon>Fungi incertae sedis</taxon>
        <taxon>Chytridiomycota</taxon>
        <taxon>Chytridiomycota incertae sedis</taxon>
        <taxon>Chytridiomycetes</taxon>
        <taxon>Chytridiales</taxon>
        <taxon>Chytriomycetaceae</taxon>
        <taxon>Physocladia</taxon>
    </lineage>
</organism>